<comment type="subunit">
    <text evidence="3">Component of the fork protection complex (FPC) consisting of TOF1 and CSM3.</text>
</comment>
<evidence type="ECO:0000256" key="7">
    <source>
        <dbReference type="ARBA" id="ARBA00023306"/>
    </source>
</evidence>
<reference evidence="12" key="1">
    <citation type="submission" date="2021-07" db="EMBL/GenBank/DDBJ databases">
        <authorList>
            <person name="Branca A.L. A."/>
        </authorList>
    </citation>
    <scope>NUCLEOTIDE SEQUENCE</scope>
</reference>
<dbReference type="EMBL" id="CAJVRC010000894">
    <property type="protein sequence ID" value="CAG8908587.1"/>
    <property type="molecule type" value="Genomic_DNA"/>
</dbReference>
<gene>
    <name evidence="12" type="ORF">PEGY_LOCUS9361</name>
</gene>
<dbReference type="PANTHER" id="PTHR13220">
    <property type="entry name" value="TIMELESS INTERACTING-RELATED"/>
    <property type="match status" value="1"/>
</dbReference>
<comment type="function">
    <text evidence="9">Plays an important role in the control of DNA replication and the maintenance of replication fork stability.</text>
</comment>
<evidence type="ECO:0000256" key="9">
    <source>
        <dbReference type="RuleBase" id="RU366049"/>
    </source>
</evidence>
<name>A0A9W4KPC1_9EURO</name>
<keyword evidence="4 9" id="KW-0227">DNA damage</keyword>
<dbReference type="GO" id="GO:0000076">
    <property type="term" value="P:DNA replication checkpoint signaling"/>
    <property type="evidence" value="ECO:0007669"/>
    <property type="project" value="UniProtKB-UniRule"/>
</dbReference>
<dbReference type="AlphaFoldDB" id="A0A9W4KPC1"/>
<evidence type="ECO:0000256" key="3">
    <source>
        <dbReference type="ARBA" id="ARBA00011217"/>
    </source>
</evidence>
<organism evidence="12 13">
    <name type="scientific">Penicillium egyptiacum</name>
    <dbReference type="NCBI Taxonomy" id="1303716"/>
    <lineage>
        <taxon>Eukaryota</taxon>
        <taxon>Fungi</taxon>
        <taxon>Dikarya</taxon>
        <taxon>Ascomycota</taxon>
        <taxon>Pezizomycotina</taxon>
        <taxon>Eurotiomycetes</taxon>
        <taxon>Eurotiomycetidae</taxon>
        <taxon>Eurotiales</taxon>
        <taxon>Aspergillaceae</taxon>
        <taxon>Penicillium</taxon>
    </lineage>
</organism>
<protein>
    <recommendedName>
        <fullName evidence="9">Chromosome segregation in meiosis protein</fullName>
    </recommendedName>
</protein>
<comment type="caution">
    <text evidence="12">The sequence shown here is derived from an EMBL/GenBank/DDBJ whole genome shotgun (WGS) entry which is preliminary data.</text>
</comment>
<evidence type="ECO:0000313" key="13">
    <source>
        <dbReference type="Proteomes" id="UP001154252"/>
    </source>
</evidence>
<dbReference type="Pfam" id="PF07962">
    <property type="entry name" value="Swi3"/>
    <property type="match status" value="1"/>
</dbReference>
<dbReference type="GO" id="GO:0031298">
    <property type="term" value="C:replication fork protection complex"/>
    <property type="evidence" value="ECO:0007669"/>
    <property type="project" value="TreeGrafter"/>
</dbReference>
<dbReference type="Proteomes" id="UP001154252">
    <property type="component" value="Unassembled WGS sequence"/>
</dbReference>
<dbReference type="OrthoDB" id="437078at2759"/>
<sequence length="271" mass="30197">MANANVSERGSSPTAGDLNDLFDYDIGLDEVIPDNNVPNTNSTKASGTGDSALGLGLDEEVKVAKKRQPIAKLDEHRLLSQPGIPKLRRTARQKLKFKGKGHEFKDAARLLNFYQLWLDDLFPRAKFADGLTMIEKLGHSKRIQAMRREWINEEKPRLFDSSGPTREELEGRHVPENHADSNHSPAAGSQDKEGIADQDLFIPDPNESARATISYPEPGPEDDDDLEDLLREQDEPMTDSPPNMRASSAQVPGDDNDDYDAEYEVMKELGM</sequence>
<feature type="domain" description="Chromosome segregation in meiosis protein 3" evidence="11">
    <location>
        <begin position="72"/>
        <end position="155"/>
    </location>
</feature>
<comment type="subcellular location">
    <subcellularLocation>
        <location evidence="1 9">Nucleus</location>
    </subcellularLocation>
</comment>
<dbReference type="GO" id="GO:0031297">
    <property type="term" value="P:replication fork processing"/>
    <property type="evidence" value="ECO:0007669"/>
    <property type="project" value="UniProtKB-UniRule"/>
</dbReference>
<dbReference type="InterPro" id="IPR040038">
    <property type="entry name" value="TIPIN/Csm3/Swi3"/>
</dbReference>
<dbReference type="GO" id="GO:0003677">
    <property type="term" value="F:DNA binding"/>
    <property type="evidence" value="ECO:0007669"/>
    <property type="project" value="TreeGrafter"/>
</dbReference>
<keyword evidence="5" id="KW-0236">DNA replication inhibitor</keyword>
<comment type="similarity">
    <text evidence="2 9">Belongs to the CSM3 family.</text>
</comment>
<evidence type="ECO:0000313" key="12">
    <source>
        <dbReference type="EMBL" id="CAG8908587.1"/>
    </source>
</evidence>
<keyword evidence="13" id="KW-1185">Reference proteome</keyword>
<evidence type="ECO:0000256" key="8">
    <source>
        <dbReference type="ARBA" id="ARBA00025496"/>
    </source>
</evidence>
<evidence type="ECO:0000256" key="2">
    <source>
        <dbReference type="ARBA" id="ARBA00006075"/>
    </source>
</evidence>
<evidence type="ECO:0000256" key="10">
    <source>
        <dbReference type="SAM" id="MobiDB-lite"/>
    </source>
</evidence>
<evidence type="ECO:0000256" key="4">
    <source>
        <dbReference type="ARBA" id="ARBA00022763"/>
    </source>
</evidence>
<proteinExistence type="inferred from homology"/>
<evidence type="ECO:0000256" key="6">
    <source>
        <dbReference type="ARBA" id="ARBA00023242"/>
    </source>
</evidence>
<dbReference type="PANTHER" id="PTHR13220:SF11">
    <property type="entry name" value="TIMELESS-INTERACTING PROTEIN"/>
    <property type="match status" value="1"/>
</dbReference>
<dbReference type="InterPro" id="IPR012923">
    <property type="entry name" value="Csm3"/>
</dbReference>
<dbReference type="GO" id="GO:0006974">
    <property type="term" value="P:DNA damage response"/>
    <property type="evidence" value="ECO:0007669"/>
    <property type="project" value="UniProtKB-KW"/>
</dbReference>
<dbReference type="GO" id="GO:0043111">
    <property type="term" value="P:replication fork arrest"/>
    <property type="evidence" value="ECO:0007669"/>
    <property type="project" value="TreeGrafter"/>
</dbReference>
<feature type="region of interest" description="Disordered" evidence="10">
    <location>
        <begin position="156"/>
        <end position="258"/>
    </location>
</feature>
<evidence type="ECO:0000256" key="1">
    <source>
        <dbReference type="ARBA" id="ARBA00004123"/>
    </source>
</evidence>
<evidence type="ECO:0000259" key="11">
    <source>
        <dbReference type="Pfam" id="PF07962"/>
    </source>
</evidence>
<accession>A0A9W4KPC1</accession>
<evidence type="ECO:0000256" key="5">
    <source>
        <dbReference type="ARBA" id="ARBA00022880"/>
    </source>
</evidence>
<keyword evidence="6 9" id="KW-0539">Nucleus</keyword>
<feature type="compositionally biased region" description="Basic and acidic residues" evidence="10">
    <location>
        <begin position="165"/>
        <end position="181"/>
    </location>
</feature>
<keyword evidence="7 9" id="KW-0131">Cell cycle</keyword>
<comment type="function">
    <text evidence="8">Forms a fork protection complex (FPC) with TOF1 and which is required for chromosome segregation during meiosis and DNA damage repair. FPC coordinates leading and lagging strand synthesis and moves with the replication fork. FPC stabilizes replication forks in a configuration that is recognized by replication checkpoint sensors.</text>
</comment>